<evidence type="ECO:0000259" key="8">
    <source>
        <dbReference type="Pfam" id="PF00432"/>
    </source>
</evidence>
<dbReference type="GO" id="GO:0004660">
    <property type="term" value="F:protein farnesyltransferase activity"/>
    <property type="evidence" value="ECO:0007669"/>
    <property type="project" value="TreeGrafter"/>
</dbReference>
<keyword evidence="7" id="KW-0862">Zinc</keyword>
<dbReference type="GO" id="GO:0005965">
    <property type="term" value="C:protein farnesyltransferase complex"/>
    <property type="evidence" value="ECO:0007669"/>
    <property type="project" value="TreeGrafter"/>
</dbReference>
<evidence type="ECO:0000256" key="2">
    <source>
        <dbReference type="ARBA" id="ARBA00010497"/>
    </source>
</evidence>
<gene>
    <name evidence="9" type="ORF">LITE_LOCUS32285</name>
</gene>
<comment type="cofactor">
    <cofactor evidence="1">
        <name>Zn(2+)</name>
        <dbReference type="ChEBI" id="CHEBI:29105"/>
    </cofactor>
</comment>
<dbReference type="Pfam" id="PF00432">
    <property type="entry name" value="Prenyltrans"/>
    <property type="match status" value="1"/>
</dbReference>
<evidence type="ECO:0000313" key="9">
    <source>
        <dbReference type="EMBL" id="CAI0455323.1"/>
    </source>
</evidence>
<accession>A0AAV0N9Z3</accession>
<dbReference type="GO" id="GO:0046872">
    <property type="term" value="F:metal ion binding"/>
    <property type="evidence" value="ECO:0007669"/>
    <property type="project" value="UniProtKB-KW"/>
</dbReference>
<dbReference type="SUPFAM" id="SSF48239">
    <property type="entry name" value="Terpenoid cyclases/Protein prenyltransferases"/>
    <property type="match status" value="1"/>
</dbReference>
<feature type="domain" description="Prenyltransferase alpha-alpha toroid" evidence="8">
    <location>
        <begin position="49"/>
        <end position="123"/>
    </location>
</feature>
<protein>
    <recommendedName>
        <fullName evidence="8">Prenyltransferase alpha-alpha toroid domain-containing protein</fullName>
    </recommendedName>
</protein>
<dbReference type="PANTHER" id="PTHR11774:SF6">
    <property type="entry name" value="PROTEIN FARNESYLTRANSFERASE SUBUNIT BETA"/>
    <property type="match status" value="1"/>
</dbReference>
<dbReference type="EMBL" id="CAMGYJ010000008">
    <property type="protein sequence ID" value="CAI0455323.1"/>
    <property type="molecule type" value="Genomic_DNA"/>
</dbReference>
<dbReference type="AlphaFoldDB" id="A0AAV0N9Z3"/>
<proteinExistence type="inferred from homology"/>
<keyword evidence="10" id="KW-1185">Reference proteome</keyword>
<keyword evidence="6" id="KW-0677">Repeat</keyword>
<keyword evidence="3" id="KW-0637">Prenyltransferase</keyword>
<dbReference type="PANTHER" id="PTHR11774">
    <property type="entry name" value="GERANYLGERANYL TRANSFERASE TYPE BETA SUBUNIT"/>
    <property type="match status" value="1"/>
</dbReference>
<dbReference type="InterPro" id="IPR045089">
    <property type="entry name" value="PGGT1B-like"/>
</dbReference>
<dbReference type="InterPro" id="IPR008930">
    <property type="entry name" value="Terpenoid_cyclase/PrenylTrfase"/>
</dbReference>
<evidence type="ECO:0000256" key="1">
    <source>
        <dbReference type="ARBA" id="ARBA00001947"/>
    </source>
</evidence>
<comment type="similarity">
    <text evidence="2">Belongs to the protein prenyltransferase subunit beta family.</text>
</comment>
<evidence type="ECO:0000256" key="6">
    <source>
        <dbReference type="ARBA" id="ARBA00022737"/>
    </source>
</evidence>
<evidence type="ECO:0000313" key="10">
    <source>
        <dbReference type="Proteomes" id="UP001154282"/>
    </source>
</evidence>
<keyword evidence="5" id="KW-0479">Metal-binding</keyword>
<organism evidence="9 10">
    <name type="scientific">Linum tenue</name>
    <dbReference type="NCBI Taxonomy" id="586396"/>
    <lineage>
        <taxon>Eukaryota</taxon>
        <taxon>Viridiplantae</taxon>
        <taxon>Streptophyta</taxon>
        <taxon>Embryophyta</taxon>
        <taxon>Tracheophyta</taxon>
        <taxon>Spermatophyta</taxon>
        <taxon>Magnoliopsida</taxon>
        <taxon>eudicotyledons</taxon>
        <taxon>Gunneridae</taxon>
        <taxon>Pentapetalae</taxon>
        <taxon>rosids</taxon>
        <taxon>fabids</taxon>
        <taxon>Malpighiales</taxon>
        <taxon>Linaceae</taxon>
        <taxon>Linum</taxon>
    </lineage>
</organism>
<evidence type="ECO:0000256" key="4">
    <source>
        <dbReference type="ARBA" id="ARBA00022679"/>
    </source>
</evidence>
<evidence type="ECO:0000256" key="3">
    <source>
        <dbReference type="ARBA" id="ARBA00022602"/>
    </source>
</evidence>
<dbReference type="Proteomes" id="UP001154282">
    <property type="component" value="Unassembled WGS sequence"/>
</dbReference>
<comment type="caution">
    <text evidence="9">The sequence shown here is derived from an EMBL/GenBank/DDBJ whole genome shotgun (WGS) entry which is preliminary data.</text>
</comment>
<keyword evidence="4" id="KW-0808">Transferase</keyword>
<dbReference type="InterPro" id="IPR001330">
    <property type="entry name" value="Prenyltrans"/>
</dbReference>
<name>A0AAV0N9Z3_9ROSI</name>
<evidence type="ECO:0000256" key="5">
    <source>
        <dbReference type="ARBA" id="ARBA00022723"/>
    </source>
</evidence>
<sequence>MEGEGAATERQRRATASQVDQWAVQDHVFKIYGAFASIPRSAQSVILELQRDKHVEYLTRGLQQLGPSFVVLDANRPWLCYWILHSIALLGESVDDELEDNAIDFLSRCQDPNGGYGGGPGQASF</sequence>
<evidence type="ECO:0000256" key="7">
    <source>
        <dbReference type="ARBA" id="ARBA00022833"/>
    </source>
</evidence>
<dbReference type="Gene3D" id="1.50.10.20">
    <property type="match status" value="1"/>
</dbReference>
<reference evidence="9" key="1">
    <citation type="submission" date="2022-08" db="EMBL/GenBank/DDBJ databases">
        <authorList>
            <person name="Gutierrez-Valencia J."/>
        </authorList>
    </citation>
    <scope>NUCLEOTIDE SEQUENCE</scope>
</reference>